<accession>A0A814MYM9</accession>
<dbReference type="GO" id="GO:0005179">
    <property type="term" value="F:hormone activity"/>
    <property type="evidence" value="ECO:0007669"/>
    <property type="project" value="InterPro"/>
</dbReference>
<keyword evidence="3" id="KW-0964">Secreted</keyword>
<sequence>MTSRVSWIMFIVIAIQMAGILSVFTDVPPPPTRPERFHSREELKRYLQLVHEYYAIIGRPRFGRSQPERRLNPQDRQLFNFFDVNGDKSITFDEFHERLDNE</sequence>
<dbReference type="AlphaFoldDB" id="A0A814MYM9"/>
<dbReference type="PROSITE" id="PS00265">
    <property type="entry name" value="PANCREATIC_HORMONE_1"/>
    <property type="match status" value="1"/>
</dbReference>
<dbReference type="EMBL" id="CAJNOM010000181">
    <property type="protein sequence ID" value="CAF1190263.1"/>
    <property type="molecule type" value="Genomic_DNA"/>
</dbReference>
<dbReference type="EMBL" id="CAJNOM010000929">
    <property type="protein sequence ID" value="CAF1579161.1"/>
    <property type="molecule type" value="Genomic_DNA"/>
</dbReference>
<dbReference type="EMBL" id="CAJNOE010000929">
    <property type="protein sequence ID" value="CAF1360398.1"/>
    <property type="molecule type" value="Genomic_DNA"/>
</dbReference>
<evidence type="ECO:0000313" key="10">
    <source>
        <dbReference type="EMBL" id="CAF1190263.1"/>
    </source>
</evidence>
<dbReference type="SUPFAM" id="SSF47473">
    <property type="entry name" value="EF-hand"/>
    <property type="match status" value="1"/>
</dbReference>
<evidence type="ECO:0000313" key="17">
    <source>
        <dbReference type="EMBL" id="CAF3738601.1"/>
    </source>
</evidence>
<dbReference type="GO" id="GO:0005576">
    <property type="term" value="C:extracellular region"/>
    <property type="evidence" value="ECO:0007669"/>
    <property type="project" value="UniProtKB-SubCell"/>
</dbReference>
<comment type="subcellular location">
    <subcellularLocation>
        <location evidence="1">Secreted</location>
    </subcellularLocation>
</comment>
<dbReference type="OrthoDB" id="9972427at2759"/>
<dbReference type="EMBL" id="CAJNON010000761">
    <property type="protein sequence ID" value="CAF1372312.1"/>
    <property type="molecule type" value="Genomic_DNA"/>
</dbReference>
<evidence type="ECO:0000256" key="5">
    <source>
        <dbReference type="RuleBase" id="RU000656"/>
    </source>
</evidence>
<dbReference type="Gene3D" id="1.10.238.10">
    <property type="entry name" value="EF-hand"/>
    <property type="match status" value="1"/>
</dbReference>
<dbReference type="Pfam" id="PF00159">
    <property type="entry name" value="Hormone_3"/>
    <property type="match status" value="1"/>
</dbReference>
<dbReference type="Proteomes" id="UP000663868">
    <property type="component" value="Unassembled WGS sequence"/>
</dbReference>
<dbReference type="EMBL" id="CAJOBB010001231">
    <property type="protein sequence ID" value="CAF3828274.1"/>
    <property type="molecule type" value="Genomic_DNA"/>
</dbReference>
<gene>
    <name evidence="11" type="ORF">BJG266_LOCUS32718</name>
    <name evidence="8" type="ORF">BJG266_LOCUS3343</name>
    <name evidence="13" type="ORF">IZO911_LOCUS37285</name>
    <name evidence="12" type="ORF">JYZ213_LOCUS33483</name>
    <name evidence="18" type="ORF">KXQ929_LOCUS18690</name>
    <name evidence="16" type="ORF">OKA104_LOCUS2097</name>
    <name evidence="17" type="ORF">OXD698_LOCUS14735</name>
    <name evidence="9" type="ORF">QVE165_LOCUS19481</name>
    <name evidence="10" type="ORF">QVE165_LOCUS25204</name>
    <name evidence="15" type="ORF">QVE165_LOCUS49799</name>
    <name evidence="14" type="ORF">VCS650_LOCUS34930</name>
</gene>
<keyword evidence="6" id="KW-0812">Transmembrane</keyword>
<dbReference type="Proteomes" id="UP000663832">
    <property type="component" value="Unassembled WGS sequence"/>
</dbReference>
<comment type="caution">
    <text evidence="9">The sequence shown here is derived from an EMBL/GenBank/DDBJ whole genome shotgun (WGS) entry which is preliminary data.</text>
</comment>
<evidence type="ECO:0000259" key="7">
    <source>
        <dbReference type="PROSITE" id="PS50222"/>
    </source>
</evidence>
<dbReference type="PROSITE" id="PS50222">
    <property type="entry name" value="EF_HAND_2"/>
    <property type="match status" value="1"/>
</dbReference>
<keyword evidence="19" id="KW-1185">Reference proteome</keyword>
<feature type="domain" description="EF-hand" evidence="7">
    <location>
        <begin position="76"/>
        <end position="102"/>
    </location>
</feature>
<keyword evidence="4" id="KW-0106">Calcium</keyword>
<evidence type="ECO:0000313" key="14">
    <source>
        <dbReference type="EMBL" id="CAF1372312.1"/>
    </source>
</evidence>
<dbReference type="InterPro" id="IPR002048">
    <property type="entry name" value="EF_hand_dom"/>
</dbReference>
<dbReference type="InterPro" id="IPR020392">
    <property type="entry name" value="Pancreatic_hormone-like_CS"/>
</dbReference>
<dbReference type="Proteomes" id="UP000663877">
    <property type="component" value="Unassembled WGS sequence"/>
</dbReference>
<dbReference type="PROSITE" id="PS00018">
    <property type="entry name" value="EF_HAND_1"/>
    <property type="match status" value="1"/>
</dbReference>
<feature type="transmembrane region" description="Helical" evidence="6">
    <location>
        <begin position="6"/>
        <end position="27"/>
    </location>
</feature>
<dbReference type="EMBL" id="CAJOAZ010000940">
    <property type="protein sequence ID" value="CAF3738601.1"/>
    <property type="molecule type" value="Genomic_DNA"/>
</dbReference>
<evidence type="ECO:0000313" key="11">
    <source>
        <dbReference type="EMBL" id="CAF1309218.1"/>
    </source>
</evidence>
<dbReference type="Proteomes" id="UP000663860">
    <property type="component" value="Unassembled WGS sequence"/>
</dbReference>
<evidence type="ECO:0000313" key="18">
    <source>
        <dbReference type="EMBL" id="CAF3828274.1"/>
    </source>
</evidence>
<evidence type="ECO:0000256" key="3">
    <source>
        <dbReference type="ARBA" id="ARBA00022525"/>
    </source>
</evidence>
<keyword evidence="6" id="KW-0472">Membrane</keyword>
<dbReference type="GO" id="GO:0005509">
    <property type="term" value="F:calcium ion binding"/>
    <property type="evidence" value="ECO:0007669"/>
    <property type="project" value="InterPro"/>
</dbReference>
<dbReference type="Proteomes" id="UP000663891">
    <property type="component" value="Unassembled WGS sequence"/>
</dbReference>
<comment type="similarity">
    <text evidence="2 5">Belongs to the NPY family.</text>
</comment>
<reference evidence="9" key="1">
    <citation type="submission" date="2021-02" db="EMBL/GenBank/DDBJ databases">
        <authorList>
            <person name="Nowell W R."/>
        </authorList>
    </citation>
    <scope>NUCLEOTIDE SEQUENCE</scope>
</reference>
<dbReference type="InterPro" id="IPR018247">
    <property type="entry name" value="EF_Hand_1_Ca_BS"/>
</dbReference>
<dbReference type="Proteomes" id="UP000663844">
    <property type="component" value="Unassembled WGS sequence"/>
</dbReference>
<evidence type="ECO:0000313" key="9">
    <source>
        <dbReference type="EMBL" id="CAF1085775.1"/>
    </source>
</evidence>
<dbReference type="CDD" id="cd00126">
    <property type="entry name" value="PAH"/>
    <property type="match status" value="1"/>
</dbReference>
<evidence type="ECO:0000256" key="4">
    <source>
        <dbReference type="ARBA" id="ARBA00022837"/>
    </source>
</evidence>
<keyword evidence="6" id="KW-1133">Transmembrane helix</keyword>
<dbReference type="Proteomes" id="UP000663881">
    <property type="component" value="Unassembled WGS sequence"/>
</dbReference>
<dbReference type="EMBL" id="CAJOAY010000056">
    <property type="protein sequence ID" value="CAF3511909.1"/>
    <property type="molecule type" value="Genomic_DNA"/>
</dbReference>
<dbReference type="InterPro" id="IPR001955">
    <property type="entry name" value="Pancreatic_hormone-like"/>
</dbReference>
<evidence type="ECO:0000256" key="6">
    <source>
        <dbReference type="SAM" id="Phobius"/>
    </source>
</evidence>
<dbReference type="EMBL" id="CAJNOI010000008">
    <property type="protein sequence ID" value="CAF0767091.1"/>
    <property type="molecule type" value="Genomic_DNA"/>
</dbReference>
<evidence type="ECO:0000313" key="12">
    <source>
        <dbReference type="EMBL" id="CAF1322412.1"/>
    </source>
</evidence>
<dbReference type="SMART" id="SM00309">
    <property type="entry name" value="PAH"/>
    <property type="match status" value="1"/>
</dbReference>
<dbReference type="EMBL" id="CAJNOG010000635">
    <property type="protein sequence ID" value="CAF1322412.1"/>
    <property type="molecule type" value="Genomic_DNA"/>
</dbReference>
<dbReference type="InterPro" id="IPR011992">
    <property type="entry name" value="EF-hand-dom_pair"/>
</dbReference>
<evidence type="ECO:0000256" key="1">
    <source>
        <dbReference type="ARBA" id="ARBA00004613"/>
    </source>
</evidence>
<evidence type="ECO:0000313" key="13">
    <source>
        <dbReference type="EMBL" id="CAF1360398.1"/>
    </source>
</evidence>
<protein>
    <recommendedName>
        <fullName evidence="7">EF-hand domain-containing protein</fullName>
    </recommendedName>
</protein>
<evidence type="ECO:0000313" key="19">
    <source>
        <dbReference type="Proteomes" id="UP000663832"/>
    </source>
</evidence>
<dbReference type="EMBL" id="CAJNOM010000119">
    <property type="protein sequence ID" value="CAF1085775.1"/>
    <property type="molecule type" value="Genomic_DNA"/>
</dbReference>
<evidence type="ECO:0000313" key="16">
    <source>
        <dbReference type="EMBL" id="CAF3511909.1"/>
    </source>
</evidence>
<dbReference type="PROSITE" id="PS50276">
    <property type="entry name" value="PANCREATIC_HORMONE_2"/>
    <property type="match status" value="1"/>
</dbReference>
<evidence type="ECO:0000313" key="15">
    <source>
        <dbReference type="EMBL" id="CAF1579161.1"/>
    </source>
</evidence>
<proteinExistence type="inferred from homology"/>
<dbReference type="EMBL" id="CAJNOI010000569">
    <property type="protein sequence ID" value="CAF1309218.1"/>
    <property type="molecule type" value="Genomic_DNA"/>
</dbReference>
<name>A0A814MYM9_9BILA</name>
<dbReference type="Proteomes" id="UP000663845">
    <property type="component" value="Unassembled WGS sequence"/>
</dbReference>
<evidence type="ECO:0000256" key="2">
    <source>
        <dbReference type="ARBA" id="ARBA00010022"/>
    </source>
</evidence>
<organism evidence="9 19">
    <name type="scientific">Adineta steineri</name>
    <dbReference type="NCBI Taxonomy" id="433720"/>
    <lineage>
        <taxon>Eukaryota</taxon>
        <taxon>Metazoa</taxon>
        <taxon>Spiralia</taxon>
        <taxon>Gnathifera</taxon>
        <taxon>Rotifera</taxon>
        <taxon>Eurotatoria</taxon>
        <taxon>Bdelloidea</taxon>
        <taxon>Adinetida</taxon>
        <taxon>Adinetidae</taxon>
        <taxon>Adineta</taxon>
    </lineage>
</organism>
<evidence type="ECO:0000313" key="8">
    <source>
        <dbReference type="EMBL" id="CAF0767091.1"/>
    </source>
</evidence>